<organism evidence="7 8">
    <name type="scientific">Phototrophicus methaneseepsis</name>
    <dbReference type="NCBI Taxonomy" id="2710758"/>
    <lineage>
        <taxon>Bacteria</taxon>
        <taxon>Bacillati</taxon>
        <taxon>Chloroflexota</taxon>
        <taxon>Candidatus Thermofontia</taxon>
        <taxon>Phototrophicales</taxon>
        <taxon>Phototrophicaceae</taxon>
        <taxon>Phototrophicus</taxon>
    </lineage>
</organism>
<dbReference type="EC" id="2.7.7.9" evidence="2"/>
<evidence type="ECO:0000259" key="6">
    <source>
        <dbReference type="Pfam" id="PF00483"/>
    </source>
</evidence>
<feature type="domain" description="Nucleotidyl transferase" evidence="6">
    <location>
        <begin position="23"/>
        <end position="289"/>
    </location>
</feature>
<dbReference type="PANTHER" id="PTHR43197">
    <property type="entry name" value="UTP--GLUCOSE-1-PHOSPHATE URIDYLYLTRANSFERASE"/>
    <property type="match status" value="1"/>
</dbReference>
<dbReference type="GO" id="GO:0003983">
    <property type="term" value="F:UTP:glucose-1-phosphate uridylyltransferase activity"/>
    <property type="evidence" value="ECO:0007669"/>
    <property type="project" value="UniProtKB-EC"/>
</dbReference>
<reference evidence="7 8" key="1">
    <citation type="submission" date="2020-02" db="EMBL/GenBank/DDBJ databases">
        <authorList>
            <person name="Zheng R.K."/>
            <person name="Sun C.M."/>
        </authorList>
    </citation>
    <scope>NUCLEOTIDE SEQUENCE [LARGE SCALE GENOMIC DNA]</scope>
    <source>
        <strain evidence="8">rifampicinis</strain>
    </source>
</reference>
<dbReference type="KEGG" id="pmet:G4Y79_21795"/>
<dbReference type="Proteomes" id="UP000594468">
    <property type="component" value="Chromosome"/>
</dbReference>
<dbReference type="RefSeq" id="WP_195170355.1">
    <property type="nucleotide sequence ID" value="NZ_CP062983.1"/>
</dbReference>
<protein>
    <recommendedName>
        <fullName evidence="2">UTP--glucose-1-phosphate uridylyltransferase</fullName>
        <ecNumber evidence="2">2.7.7.9</ecNumber>
    </recommendedName>
</protein>
<dbReference type="InterPro" id="IPR005771">
    <property type="entry name" value="GalU_uridylyltTrfase_bac/arc"/>
</dbReference>
<dbReference type="EMBL" id="CP062983">
    <property type="protein sequence ID" value="QPC82286.1"/>
    <property type="molecule type" value="Genomic_DNA"/>
</dbReference>
<keyword evidence="3 7" id="KW-0808">Transferase</keyword>
<name>A0A7S8E8F4_9CHLR</name>
<comment type="similarity">
    <text evidence="1">Belongs to the UDPGP type 2 family.</text>
</comment>
<dbReference type="Gene3D" id="3.90.550.10">
    <property type="entry name" value="Spore Coat Polysaccharide Biosynthesis Protein SpsA, Chain A"/>
    <property type="match status" value="1"/>
</dbReference>
<dbReference type="InterPro" id="IPR029044">
    <property type="entry name" value="Nucleotide-diphossugar_trans"/>
</dbReference>
<evidence type="ECO:0000256" key="2">
    <source>
        <dbReference type="ARBA" id="ARBA00012415"/>
    </source>
</evidence>
<comment type="catalytic activity">
    <reaction evidence="5">
        <text>alpha-D-glucose 1-phosphate + UTP + H(+) = UDP-alpha-D-glucose + diphosphate</text>
        <dbReference type="Rhea" id="RHEA:19889"/>
        <dbReference type="ChEBI" id="CHEBI:15378"/>
        <dbReference type="ChEBI" id="CHEBI:33019"/>
        <dbReference type="ChEBI" id="CHEBI:46398"/>
        <dbReference type="ChEBI" id="CHEBI:58601"/>
        <dbReference type="ChEBI" id="CHEBI:58885"/>
        <dbReference type="EC" id="2.7.7.9"/>
    </reaction>
</comment>
<keyword evidence="4" id="KW-0548">Nucleotidyltransferase</keyword>
<dbReference type="InterPro" id="IPR005835">
    <property type="entry name" value="NTP_transferase_dom"/>
</dbReference>
<proteinExistence type="inferred from homology"/>
<sequence length="314" mass="35217">MPEFETIPGTVFSASPNYKKITKAVIPAAGFGTRFLPQTKAMPKEMLPIVDKPVIQIVVEELVSVGITDIIIVTGYHKRTIEDHFDSPSRELVENLQMGGERKKPLLDIVEQIADLANFVYVRQKGPYGNGTPLLNVRHIIGDEPFIYTWSDDFIAAEPSRFRQLLDVYNKYGCSVLAGIKAKTDDDYSRYGFAGGKEIWDGLIDVDAIIEKPGKDTAPSDLATVSGFILVPEIFEYLDKAQANMPEGGELYYNDALKLMMQDGHRILAAEIKNARYYDTGDKLEYLKTIVEFALQHPELQEPFKAFIKSLTLD</sequence>
<dbReference type="AlphaFoldDB" id="A0A7S8E8F4"/>
<keyword evidence="8" id="KW-1185">Reference proteome</keyword>
<evidence type="ECO:0000313" key="7">
    <source>
        <dbReference type="EMBL" id="QPC82286.1"/>
    </source>
</evidence>
<evidence type="ECO:0000256" key="4">
    <source>
        <dbReference type="ARBA" id="ARBA00022695"/>
    </source>
</evidence>
<evidence type="ECO:0000256" key="1">
    <source>
        <dbReference type="ARBA" id="ARBA00006890"/>
    </source>
</evidence>
<evidence type="ECO:0000313" key="8">
    <source>
        <dbReference type="Proteomes" id="UP000594468"/>
    </source>
</evidence>
<dbReference type="PANTHER" id="PTHR43197:SF1">
    <property type="entry name" value="UTP--GLUCOSE-1-PHOSPHATE URIDYLYLTRANSFERASE"/>
    <property type="match status" value="1"/>
</dbReference>
<dbReference type="GO" id="GO:0006011">
    <property type="term" value="P:UDP-alpha-D-glucose metabolic process"/>
    <property type="evidence" value="ECO:0007669"/>
    <property type="project" value="InterPro"/>
</dbReference>
<dbReference type="Pfam" id="PF00483">
    <property type="entry name" value="NTP_transferase"/>
    <property type="match status" value="1"/>
</dbReference>
<dbReference type="SUPFAM" id="SSF53448">
    <property type="entry name" value="Nucleotide-diphospho-sugar transferases"/>
    <property type="match status" value="1"/>
</dbReference>
<accession>A0A7S8E8F4</accession>
<evidence type="ECO:0000256" key="5">
    <source>
        <dbReference type="ARBA" id="ARBA00048128"/>
    </source>
</evidence>
<evidence type="ECO:0000256" key="3">
    <source>
        <dbReference type="ARBA" id="ARBA00022679"/>
    </source>
</evidence>
<gene>
    <name evidence="7" type="ORF">G4Y79_21795</name>
</gene>